<dbReference type="AlphaFoldDB" id="A0A1H4BN28"/>
<dbReference type="Gene3D" id="2.40.170.20">
    <property type="entry name" value="TonB-dependent receptor, beta-barrel domain"/>
    <property type="match status" value="1"/>
</dbReference>
<dbReference type="InterPro" id="IPR023997">
    <property type="entry name" value="TonB-dep_OMP_SusC/RagA_CS"/>
</dbReference>
<dbReference type="SUPFAM" id="SSF56935">
    <property type="entry name" value="Porins"/>
    <property type="match status" value="1"/>
</dbReference>
<dbReference type="Pfam" id="PF00593">
    <property type="entry name" value="TonB_dep_Rec_b-barrel"/>
    <property type="match status" value="1"/>
</dbReference>
<dbReference type="InterPro" id="IPR036942">
    <property type="entry name" value="Beta-barrel_TonB_sf"/>
</dbReference>
<evidence type="ECO:0000256" key="9">
    <source>
        <dbReference type="RuleBase" id="RU003357"/>
    </source>
</evidence>
<accession>A0A1H4BN28</accession>
<dbReference type="NCBIfam" id="TIGR04057">
    <property type="entry name" value="SusC_RagA_signa"/>
    <property type="match status" value="1"/>
</dbReference>
<dbReference type="PROSITE" id="PS52016">
    <property type="entry name" value="TONB_DEPENDENT_REC_3"/>
    <property type="match status" value="1"/>
</dbReference>
<dbReference type="GO" id="GO:0009279">
    <property type="term" value="C:cell outer membrane"/>
    <property type="evidence" value="ECO:0007669"/>
    <property type="project" value="UniProtKB-SubCell"/>
</dbReference>
<keyword evidence="4 8" id="KW-0812">Transmembrane</keyword>
<sequence length="1077" mass="119317">MSKSLKQQLCSLCLLLLTLWAGSVYGQGGRTGATGIVNNGAGVPLSGVTVEAEQNNQAVAHVITDSLGKFKIEGLKPGRYNFNFSSIGYQAQTLSGSILETGKMTSMLITMVSLANNLNDVVVVGYGQQKKENLTGSVSQIKMEDVLGDRPVINTTSALQGAIPGLQITRSSTPGQNSNSLNIRGPLSINGGNPLVLIDNVPGDLGSLNPQDIETVTVLKDAASSAIYGARAAGGVILITTKHPGANAPFQVNYNNNFGSEKAIGTPEQASLEDYLTAYLDAGLSDKYWANSQSVSKWLDYYKAYKKDPASFNLIGDGIYIDPDNDIYYLHDKNLWNSFLTNGFLQSHNISVSGGTDRVRYRMSGGYNSENGPLITKKDFYKRLSATSYVSADVTKWFTQELSIKYAQSTKQLPTDESGGLYSLRLVSYYPEGDMPASLMLNSDVDVPIFTPKNKILYSNPSTLITNTPSLSFKSILKPMKNLEGVFEYTYNKTDNESSYYSGQWTYSTIQMAATTVPATDYYYKSRYYTDYNSFNAYLTYRKDFGEHHLKVMGGAAQESSYYEFISNNAEGQALLSIPSFSGATGTVTDYDEYSEYSLRSLFYRVNYSYKDRYLLEFNGRYDGSSKFPENHRYGFFPSVSAGWQIAKEGFMENLRGTINELKLRASYGSIGNQNIDPYAYSPTMEVAKSNVWAANQDRVTVIGTPALVSDNFTWETVTSADVGLDFGLFKNKLSGVVDWYQRDTKNMLSAGSPLPAVVGASAPLQNTADMRTRGFELSLNWHDKIGQLSYRLGLNLYNSSSWITKYNTNTSGLLSDYYVGEKWGEIWGYVADGYYSVNDFSDINNWTLKDGVTSIKGYNVKPGDVKFKNLMDDANSTNQIDAGLSTLENPGDRKVIGNSMPKYQYGANFGLNYKGFDVNVILQGIGKRDYWISGQALFPFAGSGATDAVFQPLYYNETDYWKPKSTDPSSADYMVAENPNAKYYRIYGQMENVGSNTRVSDKYLQNASYLRVKNITLSYSVPQELLKKAQITSLRFFVDVENLATFTSLPKGFDPESLTWSYPFYKTISFGLNITL</sequence>
<evidence type="ECO:0000256" key="1">
    <source>
        <dbReference type="ARBA" id="ARBA00004571"/>
    </source>
</evidence>
<evidence type="ECO:0000256" key="2">
    <source>
        <dbReference type="ARBA" id="ARBA00022448"/>
    </source>
</evidence>
<dbReference type="SUPFAM" id="SSF49464">
    <property type="entry name" value="Carboxypeptidase regulatory domain-like"/>
    <property type="match status" value="1"/>
</dbReference>
<keyword evidence="5 9" id="KW-0798">TonB box</keyword>
<evidence type="ECO:0000256" key="5">
    <source>
        <dbReference type="ARBA" id="ARBA00023077"/>
    </source>
</evidence>
<evidence type="ECO:0000256" key="8">
    <source>
        <dbReference type="PROSITE-ProRule" id="PRU01360"/>
    </source>
</evidence>
<dbReference type="RefSeq" id="WP_091400283.1">
    <property type="nucleotide sequence ID" value="NZ_FNQY01000023.1"/>
</dbReference>
<keyword evidence="7 8" id="KW-0998">Cell outer membrane</keyword>
<evidence type="ECO:0000256" key="6">
    <source>
        <dbReference type="ARBA" id="ARBA00023136"/>
    </source>
</evidence>
<dbReference type="InterPro" id="IPR037066">
    <property type="entry name" value="Plug_dom_sf"/>
</dbReference>
<dbReference type="InterPro" id="IPR000531">
    <property type="entry name" value="Beta-barrel_TonB"/>
</dbReference>
<keyword evidence="14" id="KW-1185">Reference proteome</keyword>
<organism evidence="13 14">
    <name type="scientific">Arachidicoccus rhizosphaerae</name>
    <dbReference type="NCBI Taxonomy" id="551991"/>
    <lineage>
        <taxon>Bacteria</taxon>
        <taxon>Pseudomonadati</taxon>
        <taxon>Bacteroidota</taxon>
        <taxon>Chitinophagia</taxon>
        <taxon>Chitinophagales</taxon>
        <taxon>Chitinophagaceae</taxon>
        <taxon>Arachidicoccus</taxon>
    </lineage>
</organism>
<dbReference type="OrthoDB" id="604358at2"/>
<comment type="similarity">
    <text evidence="8 9">Belongs to the TonB-dependent receptor family.</text>
</comment>
<keyword evidence="2 8" id="KW-0813">Transport</keyword>
<dbReference type="InterPro" id="IPR012910">
    <property type="entry name" value="Plug_dom"/>
</dbReference>
<feature type="domain" description="TonB-dependent receptor-like beta-barrel" evidence="11">
    <location>
        <begin position="486"/>
        <end position="1044"/>
    </location>
</feature>
<evidence type="ECO:0000256" key="4">
    <source>
        <dbReference type="ARBA" id="ARBA00022692"/>
    </source>
</evidence>
<evidence type="ECO:0000259" key="11">
    <source>
        <dbReference type="Pfam" id="PF00593"/>
    </source>
</evidence>
<dbReference type="InterPro" id="IPR008969">
    <property type="entry name" value="CarboxyPept-like_regulatory"/>
</dbReference>
<evidence type="ECO:0000259" key="12">
    <source>
        <dbReference type="Pfam" id="PF07715"/>
    </source>
</evidence>
<evidence type="ECO:0000313" key="13">
    <source>
        <dbReference type="EMBL" id="SEA49563.1"/>
    </source>
</evidence>
<keyword evidence="6 8" id="KW-0472">Membrane</keyword>
<evidence type="ECO:0000256" key="10">
    <source>
        <dbReference type="SAM" id="SignalP"/>
    </source>
</evidence>
<comment type="subcellular location">
    <subcellularLocation>
        <location evidence="1 8">Cell outer membrane</location>
        <topology evidence="1 8">Multi-pass membrane protein</topology>
    </subcellularLocation>
</comment>
<dbReference type="Pfam" id="PF13620">
    <property type="entry name" value="CarboxypepD_reg"/>
    <property type="match status" value="1"/>
</dbReference>
<dbReference type="EMBL" id="FNQY01000023">
    <property type="protein sequence ID" value="SEA49563.1"/>
    <property type="molecule type" value="Genomic_DNA"/>
</dbReference>
<dbReference type="InterPro" id="IPR023996">
    <property type="entry name" value="TonB-dep_OMP_SusC/RagA"/>
</dbReference>
<dbReference type="Proteomes" id="UP000199041">
    <property type="component" value="Unassembled WGS sequence"/>
</dbReference>
<feature type="domain" description="TonB-dependent receptor plug" evidence="12">
    <location>
        <begin position="131"/>
        <end position="236"/>
    </location>
</feature>
<proteinExistence type="inferred from homology"/>
<dbReference type="NCBIfam" id="TIGR04056">
    <property type="entry name" value="OMP_RagA_SusC"/>
    <property type="match status" value="1"/>
</dbReference>
<dbReference type="Gene3D" id="2.60.40.1120">
    <property type="entry name" value="Carboxypeptidase-like, regulatory domain"/>
    <property type="match status" value="1"/>
</dbReference>
<dbReference type="Pfam" id="PF07715">
    <property type="entry name" value="Plug"/>
    <property type="match status" value="1"/>
</dbReference>
<keyword evidence="10" id="KW-0732">Signal</keyword>
<gene>
    <name evidence="13" type="ORF">SAMN05192529_1236</name>
</gene>
<feature type="chain" id="PRO_5011731054" evidence="10">
    <location>
        <begin position="27"/>
        <end position="1077"/>
    </location>
</feature>
<evidence type="ECO:0000256" key="3">
    <source>
        <dbReference type="ARBA" id="ARBA00022452"/>
    </source>
</evidence>
<evidence type="ECO:0000313" key="14">
    <source>
        <dbReference type="Proteomes" id="UP000199041"/>
    </source>
</evidence>
<protein>
    <submittedName>
        <fullName evidence="13">TonB-linked outer membrane protein, SusC/RagA family</fullName>
    </submittedName>
</protein>
<dbReference type="InterPro" id="IPR039426">
    <property type="entry name" value="TonB-dep_rcpt-like"/>
</dbReference>
<keyword evidence="3 8" id="KW-1134">Transmembrane beta strand</keyword>
<evidence type="ECO:0000256" key="7">
    <source>
        <dbReference type="ARBA" id="ARBA00023237"/>
    </source>
</evidence>
<dbReference type="Gene3D" id="2.170.130.10">
    <property type="entry name" value="TonB-dependent receptor, plug domain"/>
    <property type="match status" value="1"/>
</dbReference>
<name>A0A1H4BN28_9BACT</name>
<feature type="signal peptide" evidence="10">
    <location>
        <begin position="1"/>
        <end position="26"/>
    </location>
</feature>
<reference evidence="13 14" key="1">
    <citation type="submission" date="2016-10" db="EMBL/GenBank/DDBJ databases">
        <authorList>
            <person name="de Groot N.N."/>
        </authorList>
    </citation>
    <scope>NUCLEOTIDE SEQUENCE [LARGE SCALE GENOMIC DNA]</scope>
    <source>
        <strain evidence="13 14">Vu-144</strain>
    </source>
</reference>
<dbReference type="STRING" id="551991.SAMN05192529_1236"/>